<dbReference type="SUPFAM" id="SSF48498">
    <property type="entry name" value="Tetracyclin repressor-like, C-terminal domain"/>
    <property type="match status" value="1"/>
</dbReference>
<keyword evidence="2 4" id="KW-0238">DNA-binding</keyword>
<feature type="DNA-binding region" description="H-T-H motif" evidence="4">
    <location>
        <begin position="37"/>
        <end position="56"/>
    </location>
</feature>
<evidence type="ECO:0000256" key="1">
    <source>
        <dbReference type="ARBA" id="ARBA00023015"/>
    </source>
</evidence>
<evidence type="ECO:0000259" key="5">
    <source>
        <dbReference type="PROSITE" id="PS50977"/>
    </source>
</evidence>
<dbReference type="Gene3D" id="1.10.10.60">
    <property type="entry name" value="Homeodomain-like"/>
    <property type="match status" value="1"/>
</dbReference>
<dbReference type="Gene3D" id="1.10.357.10">
    <property type="entry name" value="Tetracycline Repressor, domain 2"/>
    <property type="match status" value="1"/>
</dbReference>
<accession>A0ABU4TQZ7</accession>
<reference evidence="6 7" key="2">
    <citation type="submission" date="2023-11" db="EMBL/GenBank/DDBJ databases">
        <authorList>
            <person name="Lara A.C."/>
            <person name="Chronakova A."/>
        </authorList>
    </citation>
    <scope>NUCLEOTIDE SEQUENCE [LARGE SCALE GENOMIC DNA]</scope>
    <source>
        <strain evidence="6 7">BCCO 10_0798</strain>
    </source>
</reference>
<proteinExistence type="predicted"/>
<evidence type="ECO:0000256" key="3">
    <source>
        <dbReference type="ARBA" id="ARBA00023163"/>
    </source>
</evidence>
<dbReference type="InterPro" id="IPR009057">
    <property type="entry name" value="Homeodomain-like_sf"/>
</dbReference>
<dbReference type="Pfam" id="PF00440">
    <property type="entry name" value="TetR_N"/>
    <property type="match status" value="1"/>
</dbReference>
<dbReference type="PANTHER" id="PTHR47506:SF1">
    <property type="entry name" value="HTH-TYPE TRANSCRIPTIONAL REGULATOR YJDC"/>
    <property type="match status" value="1"/>
</dbReference>
<dbReference type="EMBL" id="JAXAVV010000006">
    <property type="protein sequence ID" value="MDX8050722.1"/>
    <property type="molecule type" value="Genomic_DNA"/>
</dbReference>
<sequence>MTEQRERRTRMTAEERRESILVAATELFAEVGYLRGRTSAVARRIGVSEPVVFQNFGTKATLFAAVVDRAADHICRMVDRVTTSDVPVSGLLKMMLDPEHLRHVHSAGSVGAIFADASTIHDEPEIEAATRRAVQRFAAAITGLLDRGRASGELRADLDTEAAAWWLISLVASQKFRRTTAADPEAIEARLAESTLAFLT</sequence>
<organism evidence="6 7">
    <name type="scientific">Lentzea kristufekii</name>
    <dbReference type="NCBI Taxonomy" id="3095430"/>
    <lineage>
        <taxon>Bacteria</taxon>
        <taxon>Bacillati</taxon>
        <taxon>Actinomycetota</taxon>
        <taxon>Actinomycetes</taxon>
        <taxon>Pseudonocardiales</taxon>
        <taxon>Pseudonocardiaceae</taxon>
        <taxon>Lentzea</taxon>
    </lineage>
</organism>
<evidence type="ECO:0000256" key="2">
    <source>
        <dbReference type="ARBA" id="ARBA00023125"/>
    </source>
</evidence>
<evidence type="ECO:0000256" key="4">
    <source>
        <dbReference type="PROSITE-ProRule" id="PRU00335"/>
    </source>
</evidence>
<dbReference type="PANTHER" id="PTHR47506">
    <property type="entry name" value="TRANSCRIPTIONAL REGULATORY PROTEIN"/>
    <property type="match status" value="1"/>
</dbReference>
<keyword evidence="7" id="KW-1185">Reference proteome</keyword>
<dbReference type="SUPFAM" id="SSF46689">
    <property type="entry name" value="Homeodomain-like"/>
    <property type="match status" value="1"/>
</dbReference>
<evidence type="ECO:0000313" key="7">
    <source>
        <dbReference type="Proteomes" id="UP001271792"/>
    </source>
</evidence>
<dbReference type="InterPro" id="IPR036271">
    <property type="entry name" value="Tet_transcr_reg_TetR-rel_C_sf"/>
</dbReference>
<dbReference type="InterPro" id="IPR001647">
    <property type="entry name" value="HTH_TetR"/>
</dbReference>
<dbReference type="PRINTS" id="PR00455">
    <property type="entry name" value="HTHTETR"/>
</dbReference>
<name>A0ABU4TQZ7_9PSEU</name>
<keyword evidence="1" id="KW-0805">Transcription regulation</keyword>
<gene>
    <name evidence="6" type="ORF">SK571_15135</name>
</gene>
<feature type="domain" description="HTH tetR-type" evidence="5">
    <location>
        <begin position="14"/>
        <end position="74"/>
    </location>
</feature>
<keyword evidence="3" id="KW-0804">Transcription</keyword>
<dbReference type="PROSITE" id="PS50977">
    <property type="entry name" value="HTH_TETR_2"/>
    <property type="match status" value="1"/>
</dbReference>
<comment type="caution">
    <text evidence="6">The sequence shown here is derived from an EMBL/GenBank/DDBJ whole genome shotgun (WGS) entry which is preliminary data.</text>
</comment>
<dbReference type="Proteomes" id="UP001271792">
    <property type="component" value="Unassembled WGS sequence"/>
</dbReference>
<evidence type="ECO:0000313" key="6">
    <source>
        <dbReference type="EMBL" id="MDX8050722.1"/>
    </source>
</evidence>
<protein>
    <submittedName>
        <fullName evidence="6">TetR/AcrR family transcriptional regulator</fullName>
    </submittedName>
</protein>
<dbReference type="RefSeq" id="WP_319984692.1">
    <property type="nucleotide sequence ID" value="NZ_JAXAVV010000006.1"/>
</dbReference>
<reference evidence="6 7" key="1">
    <citation type="submission" date="2023-11" db="EMBL/GenBank/DDBJ databases">
        <title>Lentzea sokolovensis, sp. nov., Lentzea kristufkii, sp. nov., and Lentzea miocenensis, sp. nov., rare actinobacteria from Sokolov Coal Basin, Miocene lacustrine sediment, Czech Republic.</title>
        <authorList>
            <person name="Lara A."/>
            <person name="Kotroba L."/>
            <person name="Nouioui I."/>
            <person name="Neumann-Schaal M."/>
            <person name="Mast Y."/>
            <person name="Chronakova A."/>
        </authorList>
    </citation>
    <scope>NUCLEOTIDE SEQUENCE [LARGE SCALE GENOMIC DNA]</scope>
    <source>
        <strain evidence="6 7">BCCO 10_0798</strain>
    </source>
</reference>